<evidence type="ECO:0000313" key="2">
    <source>
        <dbReference type="Proteomes" id="UP000182715"/>
    </source>
</evidence>
<protein>
    <submittedName>
        <fullName evidence="1">Uncharacterized protein</fullName>
    </submittedName>
</protein>
<reference evidence="1 2" key="1">
    <citation type="submission" date="2014-11" db="EMBL/GenBank/DDBJ databases">
        <authorList>
            <person name="Diene M.Seydina."/>
        </authorList>
    </citation>
    <scope>NUCLEOTIDE SEQUENCE [LARGE SCALE GENOMIC DNA]</scope>
    <source>
        <strain evidence="1 2">Neisseria meningitidis CHUV</strain>
    </source>
</reference>
<evidence type="ECO:0000313" key="1">
    <source>
        <dbReference type="EMBL" id="CRY98513.1"/>
    </source>
</evidence>
<sequence length="46" mass="5182">MMPTIFNHLENNGGNIWQNITPARYPEQHQGGIHQADGSLKILLLL</sequence>
<name>A0A0H5Q993_NEIMI</name>
<organism evidence="1 2">
    <name type="scientific">Neisseria meningitidis serogroup B</name>
    <dbReference type="NCBI Taxonomy" id="491"/>
    <lineage>
        <taxon>Bacteria</taxon>
        <taxon>Pseudomonadati</taxon>
        <taxon>Pseudomonadota</taxon>
        <taxon>Betaproteobacteria</taxon>
        <taxon>Neisseriales</taxon>
        <taxon>Neisseriaceae</taxon>
        <taxon>Neisseria</taxon>
    </lineage>
</organism>
<dbReference type="EMBL" id="CVTF01000103">
    <property type="protein sequence ID" value="CRY98513.1"/>
    <property type="molecule type" value="Genomic_DNA"/>
</dbReference>
<proteinExistence type="predicted"/>
<dbReference type="AlphaFoldDB" id="A0A0H5Q993"/>
<accession>A0A0H5Q993</accession>
<dbReference type="Proteomes" id="UP000182715">
    <property type="component" value="Unassembled WGS sequence"/>
</dbReference>